<reference evidence="2 3" key="1">
    <citation type="submission" date="2020-10" db="EMBL/GenBank/DDBJ databases">
        <title>Genomic characterization of underground lake bacteria from Wind Cave National Park: Insight into the archetypical LuxI/LuxR and identification of LuxR solos.</title>
        <authorList>
            <person name="Wengert P.C."/>
            <person name="Savka M.A."/>
        </authorList>
    </citation>
    <scope>NUCLEOTIDE SEQUENCE [LARGE SCALE GENOMIC DNA]</scope>
    <source>
        <strain evidence="2 3">SD316</strain>
    </source>
</reference>
<proteinExistence type="inferred from homology"/>
<dbReference type="InterPro" id="IPR015942">
    <property type="entry name" value="Asp/Glu/hydantoin_racemase"/>
</dbReference>
<dbReference type="InterPro" id="IPR053714">
    <property type="entry name" value="Iso_Racemase_Enz_sf"/>
</dbReference>
<evidence type="ECO:0000313" key="2">
    <source>
        <dbReference type="EMBL" id="MBO1041331.1"/>
    </source>
</evidence>
<dbReference type="PANTHER" id="PTHR28047:SF5">
    <property type="entry name" value="PROTEIN DCG1"/>
    <property type="match status" value="1"/>
</dbReference>
<dbReference type="EMBL" id="JADIJS010000003">
    <property type="protein sequence ID" value="MBO1041331.1"/>
    <property type="molecule type" value="Genomic_DNA"/>
</dbReference>
<dbReference type="RefSeq" id="WP_207489714.1">
    <property type="nucleotide sequence ID" value="NZ_JADIJS010000003.1"/>
</dbReference>
<protein>
    <submittedName>
        <fullName evidence="2">Aspartate/glutamate racemase family protein</fullName>
    </submittedName>
</protein>
<evidence type="ECO:0000313" key="3">
    <source>
        <dbReference type="Proteomes" id="UP000718278"/>
    </source>
</evidence>
<name>A0ABS3K694_9HYPH</name>
<organism evidence="2 3">
    <name type="scientific">Brucella pituitosa</name>
    <dbReference type="NCBI Taxonomy" id="571256"/>
    <lineage>
        <taxon>Bacteria</taxon>
        <taxon>Pseudomonadati</taxon>
        <taxon>Pseudomonadota</taxon>
        <taxon>Alphaproteobacteria</taxon>
        <taxon>Hyphomicrobiales</taxon>
        <taxon>Brucellaceae</taxon>
        <taxon>Brucella/Ochrobactrum group</taxon>
        <taxon>Brucella</taxon>
    </lineage>
</organism>
<keyword evidence="3" id="KW-1185">Reference proteome</keyword>
<dbReference type="Proteomes" id="UP000718278">
    <property type="component" value="Unassembled WGS sequence"/>
</dbReference>
<evidence type="ECO:0000256" key="1">
    <source>
        <dbReference type="ARBA" id="ARBA00038414"/>
    </source>
</evidence>
<sequence>MSPYVLLINPNSSEATTGMMLSIARRTAAGRLQLEAATADRSPPMITNEPQLIASAAQVIEIGINHASACAGVIVSAYGDPGVAHLQDKLSVPVIGICEASMIMAAGRDRKFGVATVTPDLADAIAARADSLGLTQLYTGIRCTLGDPQKLASNNDQLCEELEKAVNLCVLDGAQAVIIGGGPLGEAAEYLRSRFEIPIIAPISSAVELMISALDL</sequence>
<dbReference type="PANTHER" id="PTHR28047">
    <property type="entry name" value="PROTEIN DCG1"/>
    <property type="match status" value="1"/>
</dbReference>
<gene>
    <name evidence="2" type="ORF">IPV26_16800</name>
</gene>
<comment type="similarity">
    <text evidence="1">Belongs to the HyuE racemase family.</text>
</comment>
<accession>A0ABS3K694</accession>
<dbReference type="Pfam" id="PF01177">
    <property type="entry name" value="Asp_Glu_race"/>
    <property type="match status" value="1"/>
</dbReference>
<dbReference type="InterPro" id="IPR052186">
    <property type="entry name" value="Hydantoin_racemase-like"/>
</dbReference>
<dbReference type="Gene3D" id="3.40.50.12500">
    <property type="match status" value="1"/>
</dbReference>
<comment type="caution">
    <text evidence="2">The sequence shown here is derived from an EMBL/GenBank/DDBJ whole genome shotgun (WGS) entry which is preliminary data.</text>
</comment>